<proteinExistence type="predicted"/>
<protein>
    <submittedName>
        <fullName evidence="5">Integrase catalytic core</fullName>
    </submittedName>
</protein>
<keyword evidence="2" id="KW-0378">Hydrolase</keyword>
<dbReference type="CDD" id="cd09272">
    <property type="entry name" value="RNase_HI_RT_Ty1"/>
    <property type="match status" value="1"/>
</dbReference>
<dbReference type="OrthoDB" id="414945at2759"/>
<evidence type="ECO:0000256" key="3">
    <source>
        <dbReference type="SAM" id="MobiDB-lite"/>
    </source>
</evidence>
<dbReference type="Proteomes" id="UP000694251">
    <property type="component" value="Unassembled WGS sequence"/>
</dbReference>
<gene>
    <name evidence="5" type="ORF">ISN44_Un122g000020</name>
</gene>
<dbReference type="EMBL" id="JAEFBJ010000122">
    <property type="protein sequence ID" value="KAG7529757.1"/>
    <property type="molecule type" value="Genomic_DNA"/>
</dbReference>
<keyword evidence="1" id="KW-0479">Metal-binding</keyword>
<dbReference type="PANTHER" id="PTHR42648:SF26">
    <property type="entry name" value="INTEGRASE CATALYTIC DOMAIN-CONTAINING PROTEIN"/>
    <property type="match status" value="1"/>
</dbReference>
<sequence>MADSYPFPDNIHVSSYVTIKLKDYNYLLWKTQFESLLSCQKLIGFVNGAIQPPSRSHTAVNGDMTIEVPNPQYDSWFCTDQLIRSWLFGTLSEEVLGYVHNLKTSLDVWISLSENFNKSSVAREFTLRRNLQLLSKKEKSFSSYRRDFVAICDALSSIGKPIDESMKIFGFLNGLGREYDPITTVIQSSLSKLSPPTFKDVISEVEAFDTKLQSYEDPATVNPHVAFNTQRSTYSEDYRSGNQGKGRGGSGQNRGKGGYYYTRERIGNTALKCWNRFDNNYQSPDSAQAFSSLRISDESGKEWHPDSAATAHVTSSTNNLQSATPYAGNDTVLVGDGAFLPITHVGSTTISSGTESGCAATEEKWHLRLGHCNSKMGKSTSLQFFASESCVKNPLGRIHFDLWGPSPVVSNQGFKYYAVFIDDFTRFSWFYPLKAKSDFFSVFVAFQKLVENQFDVKIKEFQSGGGGEFTSIQMKTHLKNSGIQQRISCPYTPQQNGVAERKHRHIVELGLSMMFHSHVPLHYWVEAFSTATFIINLLPVLQSNTSPHERLFKQKPIYTMLRAFGSACYPCLRPLGSHKFEPRSLQCVFLGYKREYQGYRCLYPPTGRVYISRHAIFDEDVYPFQQKFQSLIPRYHSTLLDSWQQSFMSNKVQEEPEVPIIPPTHVNQSSSEPEPAVEPVTDEVTQNSPSETESSNEIEESIDEQVTVSETHPIAEAQVNTHPMRTRAKDGIHKPNSRYVLLTSKFATEEPKTIVAALKHPGWNNAVNDEMRTIHMLHTWSLVPPTEDMNILDCKWVFKTKLKPDGSLEKLKARLVAKGFDQEEGLDYLETFSPVVRTATIRMVLDIATAKEWYIKQLDVTNAFLHGELQEPVFMRQPPGFIDQERPSHVCRLTKALYGLNLAGKLQYLTITRPDIQYAVNFVCQRMHAPTTADFSFLKRLLRYVKGTIHMGLHIRKDQNLALSAYRNSDWAGCKETRRSTTGFCTMLGPNLISWSAKRQETVSKSSTEAEYRALTAVAQELTWLSFLLRDLGVSQFHPTLVRCDNLSAVYLTANPALHNRLKHFDTDYHYIREHVALGLIETKHISATLQLADIFTKPLPRKAFVDLRTTLGVAEPPTTSLRGNVSQSSNEQLGQSKDKPSSCPVTNLSPHTKSQNTTKAKPSKACVPAKDVEVKKTTLLDSNPFQALSSLADD</sequence>
<feature type="domain" description="Integrase catalytic" evidence="4">
    <location>
        <begin position="390"/>
        <end position="555"/>
    </location>
</feature>
<dbReference type="GO" id="GO:0016787">
    <property type="term" value="F:hydrolase activity"/>
    <property type="evidence" value="ECO:0007669"/>
    <property type="project" value="UniProtKB-KW"/>
</dbReference>
<feature type="region of interest" description="Disordered" evidence="3">
    <location>
        <begin position="1116"/>
        <end position="1169"/>
    </location>
</feature>
<dbReference type="Pfam" id="PF07727">
    <property type="entry name" value="RVT_2"/>
    <property type="match status" value="1"/>
</dbReference>
<dbReference type="InterPro" id="IPR057670">
    <property type="entry name" value="SH3_retrovirus"/>
</dbReference>
<dbReference type="GO" id="GO:0046872">
    <property type="term" value="F:metal ion binding"/>
    <property type="evidence" value="ECO:0007669"/>
    <property type="project" value="UniProtKB-KW"/>
</dbReference>
<organism evidence="5 6">
    <name type="scientific">Arabidopsis suecica</name>
    <name type="common">Swedish thale-cress</name>
    <name type="synonym">Cardaminopsis suecica</name>
    <dbReference type="NCBI Taxonomy" id="45249"/>
    <lineage>
        <taxon>Eukaryota</taxon>
        <taxon>Viridiplantae</taxon>
        <taxon>Streptophyta</taxon>
        <taxon>Embryophyta</taxon>
        <taxon>Tracheophyta</taxon>
        <taxon>Spermatophyta</taxon>
        <taxon>Magnoliopsida</taxon>
        <taxon>eudicotyledons</taxon>
        <taxon>Gunneridae</taxon>
        <taxon>Pentapetalae</taxon>
        <taxon>rosids</taxon>
        <taxon>malvids</taxon>
        <taxon>Brassicales</taxon>
        <taxon>Brassicaceae</taxon>
        <taxon>Camelineae</taxon>
        <taxon>Arabidopsis</taxon>
    </lineage>
</organism>
<name>A0A8T1XAQ9_ARASU</name>
<feature type="compositionally biased region" description="Polar residues" evidence="3">
    <location>
        <begin position="312"/>
        <end position="322"/>
    </location>
</feature>
<evidence type="ECO:0000256" key="2">
    <source>
        <dbReference type="ARBA" id="ARBA00022801"/>
    </source>
</evidence>
<dbReference type="Pfam" id="PF25597">
    <property type="entry name" value="SH3_retrovirus"/>
    <property type="match status" value="1"/>
</dbReference>
<dbReference type="InterPro" id="IPR001584">
    <property type="entry name" value="Integrase_cat-core"/>
</dbReference>
<comment type="caution">
    <text evidence="5">The sequence shown here is derived from an EMBL/GenBank/DDBJ whole genome shotgun (WGS) entry which is preliminary data.</text>
</comment>
<keyword evidence="6" id="KW-1185">Reference proteome</keyword>
<dbReference type="GO" id="GO:0015074">
    <property type="term" value="P:DNA integration"/>
    <property type="evidence" value="ECO:0007669"/>
    <property type="project" value="InterPro"/>
</dbReference>
<feature type="region of interest" description="Disordered" evidence="3">
    <location>
        <begin position="661"/>
        <end position="702"/>
    </location>
</feature>
<feature type="region of interest" description="Disordered" evidence="3">
    <location>
        <begin position="225"/>
        <end position="257"/>
    </location>
</feature>
<dbReference type="Pfam" id="PF00665">
    <property type="entry name" value="rve"/>
    <property type="match status" value="1"/>
</dbReference>
<feature type="compositionally biased region" description="Gly residues" evidence="3">
    <location>
        <begin position="243"/>
        <end position="257"/>
    </location>
</feature>
<evidence type="ECO:0000313" key="6">
    <source>
        <dbReference type="Proteomes" id="UP000694251"/>
    </source>
</evidence>
<evidence type="ECO:0000256" key="1">
    <source>
        <dbReference type="ARBA" id="ARBA00022723"/>
    </source>
</evidence>
<feature type="compositionally biased region" description="Polar residues" evidence="3">
    <location>
        <begin position="1118"/>
        <end position="1136"/>
    </location>
</feature>
<dbReference type="Pfam" id="PF14223">
    <property type="entry name" value="Retrotran_gag_2"/>
    <property type="match status" value="1"/>
</dbReference>
<dbReference type="InterPro" id="IPR013103">
    <property type="entry name" value="RVT_2"/>
</dbReference>
<feature type="compositionally biased region" description="Polar residues" evidence="3">
    <location>
        <begin position="1144"/>
        <end position="1161"/>
    </location>
</feature>
<reference evidence="5 6" key="1">
    <citation type="submission" date="2020-12" db="EMBL/GenBank/DDBJ databases">
        <title>Concerted genomic and epigenomic changes stabilize Arabidopsis allopolyploids.</title>
        <authorList>
            <person name="Chen Z."/>
        </authorList>
    </citation>
    <scope>NUCLEOTIDE SEQUENCE [LARGE SCALE GENOMIC DNA]</scope>
    <source>
        <strain evidence="5">As9502</strain>
        <tissue evidence="5">Leaf</tissue>
    </source>
</reference>
<feature type="region of interest" description="Disordered" evidence="3">
    <location>
        <begin position="297"/>
        <end position="322"/>
    </location>
</feature>
<accession>A0A8T1XAQ9</accession>
<dbReference type="PROSITE" id="PS50994">
    <property type="entry name" value="INTEGRASE"/>
    <property type="match status" value="1"/>
</dbReference>
<evidence type="ECO:0000313" key="5">
    <source>
        <dbReference type="EMBL" id="KAG7529757.1"/>
    </source>
</evidence>
<dbReference type="InterPro" id="IPR039537">
    <property type="entry name" value="Retrotran_Ty1/copia-like"/>
</dbReference>
<dbReference type="AlphaFoldDB" id="A0A8T1XAQ9"/>
<evidence type="ECO:0000259" key="4">
    <source>
        <dbReference type="PROSITE" id="PS50994"/>
    </source>
</evidence>
<dbReference type="PANTHER" id="PTHR42648">
    <property type="entry name" value="TRANSPOSASE, PUTATIVE-RELATED"/>
    <property type="match status" value="1"/>
</dbReference>